<dbReference type="Pfam" id="PF12311">
    <property type="entry name" value="DUF3632"/>
    <property type="match status" value="1"/>
</dbReference>
<dbReference type="PANTHER" id="PTHR38797:SF7">
    <property type="entry name" value="TRANSCRIPTION FACTOR DOMAIN-CONTAINING PROTEIN"/>
    <property type="match status" value="1"/>
</dbReference>
<dbReference type="PANTHER" id="PTHR38797">
    <property type="entry name" value="NUCLEAR PORE COMPLEX PROTEIN NUP85-RELATED"/>
    <property type="match status" value="1"/>
</dbReference>
<reference evidence="1" key="1">
    <citation type="journal article" date="2021" name="Nat. Commun.">
        <title>Genetic determinants of endophytism in the Arabidopsis root mycobiome.</title>
        <authorList>
            <person name="Mesny F."/>
            <person name="Miyauchi S."/>
            <person name="Thiergart T."/>
            <person name="Pickel B."/>
            <person name="Atanasova L."/>
            <person name="Karlsson M."/>
            <person name="Huettel B."/>
            <person name="Barry K.W."/>
            <person name="Haridas S."/>
            <person name="Chen C."/>
            <person name="Bauer D."/>
            <person name="Andreopoulos W."/>
            <person name="Pangilinan J."/>
            <person name="LaButti K."/>
            <person name="Riley R."/>
            <person name="Lipzen A."/>
            <person name="Clum A."/>
            <person name="Drula E."/>
            <person name="Henrissat B."/>
            <person name="Kohler A."/>
            <person name="Grigoriev I.V."/>
            <person name="Martin F.M."/>
            <person name="Hacquard S."/>
        </authorList>
    </citation>
    <scope>NUCLEOTIDE SEQUENCE</scope>
    <source>
        <strain evidence="1">MPI-SDFR-AT-0073</strain>
    </source>
</reference>
<gene>
    <name evidence="1" type="ORF">BKA67DRAFT_656760</name>
</gene>
<keyword evidence="2" id="KW-1185">Reference proteome</keyword>
<protein>
    <submittedName>
        <fullName evidence="1">Uncharacterized protein</fullName>
    </submittedName>
</protein>
<evidence type="ECO:0000313" key="2">
    <source>
        <dbReference type="Proteomes" id="UP000758603"/>
    </source>
</evidence>
<sequence length="296" mass="33622">MAGAESTLWRTMVDTIQGAMFRYTKSVNDIKLFEWDAHDIWYQYIQLAKNIDAEHPAQDRLVRVVLWTRELGVLSRTKKRSQLWPVTEWDNHKIVVQEAVTEDGRLWIDLPYLVRDVCSAWADVMNSTTSPPHHYNLASAIARLAGLGIRDNALSGCGLAVMREGLEVPRAIYHESSPTGPALEESARSMTTMSIMDFHPMLMSWMVYAGHKLLHLSHTSYDAASWDTAQTHLGELAISAGVGSAGFSRARFGFWVNRMEELKQNDKKEVKEAFQKCYFLASRILHELDDHGLEEV</sequence>
<comment type="caution">
    <text evidence="1">The sequence shown here is derived from an EMBL/GenBank/DDBJ whole genome shotgun (WGS) entry which is preliminary data.</text>
</comment>
<dbReference type="Proteomes" id="UP000758603">
    <property type="component" value="Unassembled WGS sequence"/>
</dbReference>
<dbReference type="AlphaFoldDB" id="A0A9P9A1Q5"/>
<proteinExistence type="predicted"/>
<dbReference type="RefSeq" id="XP_045962812.1">
    <property type="nucleotide sequence ID" value="XM_046107001.1"/>
</dbReference>
<organism evidence="1 2">
    <name type="scientific">Truncatella angustata</name>
    <dbReference type="NCBI Taxonomy" id="152316"/>
    <lineage>
        <taxon>Eukaryota</taxon>
        <taxon>Fungi</taxon>
        <taxon>Dikarya</taxon>
        <taxon>Ascomycota</taxon>
        <taxon>Pezizomycotina</taxon>
        <taxon>Sordariomycetes</taxon>
        <taxon>Xylariomycetidae</taxon>
        <taxon>Amphisphaeriales</taxon>
        <taxon>Sporocadaceae</taxon>
        <taxon>Truncatella</taxon>
    </lineage>
</organism>
<dbReference type="OrthoDB" id="5403091at2759"/>
<dbReference type="InterPro" id="IPR053204">
    <property type="entry name" value="Oxopyrrolidines_Biosynth-assoc"/>
</dbReference>
<evidence type="ECO:0000313" key="1">
    <source>
        <dbReference type="EMBL" id="KAH6658578.1"/>
    </source>
</evidence>
<accession>A0A9P9A1Q5</accession>
<dbReference type="GeneID" id="70135892"/>
<name>A0A9P9A1Q5_9PEZI</name>
<dbReference type="EMBL" id="JAGPXC010000002">
    <property type="protein sequence ID" value="KAH6658578.1"/>
    <property type="molecule type" value="Genomic_DNA"/>
</dbReference>
<dbReference type="InterPro" id="IPR022085">
    <property type="entry name" value="OpdG"/>
</dbReference>